<evidence type="ECO:0000313" key="2">
    <source>
        <dbReference type="EMBL" id="WVZ10462.1"/>
    </source>
</evidence>
<accession>A0AAQ3NL70</accession>
<dbReference type="Proteomes" id="UP001374535">
    <property type="component" value="Chromosome 5"/>
</dbReference>
<dbReference type="EMBL" id="CP144696">
    <property type="protein sequence ID" value="WVZ10462.1"/>
    <property type="molecule type" value="Genomic_DNA"/>
</dbReference>
<organism evidence="2 3">
    <name type="scientific">Vigna mungo</name>
    <name type="common">Black gram</name>
    <name type="synonym">Phaseolus mungo</name>
    <dbReference type="NCBI Taxonomy" id="3915"/>
    <lineage>
        <taxon>Eukaryota</taxon>
        <taxon>Viridiplantae</taxon>
        <taxon>Streptophyta</taxon>
        <taxon>Embryophyta</taxon>
        <taxon>Tracheophyta</taxon>
        <taxon>Spermatophyta</taxon>
        <taxon>Magnoliopsida</taxon>
        <taxon>eudicotyledons</taxon>
        <taxon>Gunneridae</taxon>
        <taxon>Pentapetalae</taxon>
        <taxon>rosids</taxon>
        <taxon>fabids</taxon>
        <taxon>Fabales</taxon>
        <taxon>Fabaceae</taxon>
        <taxon>Papilionoideae</taxon>
        <taxon>50 kb inversion clade</taxon>
        <taxon>NPAAA clade</taxon>
        <taxon>indigoferoid/millettioid clade</taxon>
        <taxon>Phaseoleae</taxon>
        <taxon>Vigna</taxon>
    </lineage>
</organism>
<name>A0AAQ3NL70_VIGMU</name>
<dbReference type="AlphaFoldDB" id="A0AAQ3NL70"/>
<feature type="region of interest" description="Disordered" evidence="1">
    <location>
        <begin position="139"/>
        <end position="191"/>
    </location>
</feature>
<proteinExistence type="predicted"/>
<protein>
    <submittedName>
        <fullName evidence="2">Uncharacterized protein</fullName>
    </submittedName>
</protein>
<evidence type="ECO:0000313" key="3">
    <source>
        <dbReference type="Proteomes" id="UP001374535"/>
    </source>
</evidence>
<reference evidence="2 3" key="1">
    <citation type="journal article" date="2023" name="Life. Sci Alliance">
        <title>Evolutionary insights into 3D genome organization and epigenetic landscape of Vigna mungo.</title>
        <authorList>
            <person name="Junaid A."/>
            <person name="Singh B."/>
            <person name="Bhatia S."/>
        </authorList>
    </citation>
    <scope>NUCLEOTIDE SEQUENCE [LARGE SCALE GENOMIC DNA]</scope>
    <source>
        <strain evidence="2">Urdbean</strain>
    </source>
</reference>
<keyword evidence="3" id="KW-1185">Reference proteome</keyword>
<evidence type="ECO:0000256" key="1">
    <source>
        <dbReference type="SAM" id="MobiDB-lite"/>
    </source>
</evidence>
<sequence length="191" mass="20569">MEKKNEDTTRREIGMRFYDRSNGPGSIMLPGYSLCTAALPLGTPPFSLQRKIFASFSSTITLHPPLSLLNVNPNLEALAGNGTRVRFRVTLALSDSHINYSEVSVVAMSDHSRGRVTITLGRSGQVVKRDISSIDVSSFSSLPSAGTKRSVRDRIGNNADGSVWHGNGLGGNKRQRGDVSIQNGLDGSKLP</sequence>
<gene>
    <name evidence="2" type="ORF">V8G54_014992</name>
</gene>